<accession>A0ABV7WV00</accession>
<dbReference type="PANTHER" id="PTHR34875:SF6">
    <property type="entry name" value="UPF0237 PROTEIN MJ1558"/>
    <property type="match status" value="1"/>
</dbReference>
<evidence type="ECO:0000259" key="2">
    <source>
        <dbReference type="PROSITE" id="PS51671"/>
    </source>
</evidence>
<keyword evidence="1" id="KW-0963">Cytoplasm</keyword>
<dbReference type="Proteomes" id="UP001595710">
    <property type="component" value="Unassembled WGS sequence"/>
</dbReference>
<dbReference type="EMBL" id="JBHRYN010000012">
    <property type="protein sequence ID" value="MFC3702139.1"/>
    <property type="molecule type" value="Genomic_DNA"/>
</dbReference>
<comment type="subcellular location">
    <subcellularLocation>
        <location evidence="1">Cytoplasm</location>
    </subcellularLocation>
</comment>
<dbReference type="PROSITE" id="PS51671">
    <property type="entry name" value="ACT"/>
    <property type="match status" value="1"/>
</dbReference>
<organism evidence="3 4">
    <name type="scientific">Reinekea marina</name>
    <dbReference type="NCBI Taxonomy" id="1310421"/>
    <lineage>
        <taxon>Bacteria</taxon>
        <taxon>Pseudomonadati</taxon>
        <taxon>Pseudomonadota</taxon>
        <taxon>Gammaproteobacteria</taxon>
        <taxon>Oceanospirillales</taxon>
        <taxon>Saccharospirillaceae</taxon>
        <taxon>Reinekea</taxon>
    </lineage>
</organism>
<evidence type="ECO:0000313" key="3">
    <source>
        <dbReference type="EMBL" id="MFC3702139.1"/>
    </source>
</evidence>
<feature type="domain" description="ACT" evidence="2">
    <location>
        <begin position="88"/>
        <end position="165"/>
    </location>
</feature>
<dbReference type="Pfam" id="PF01842">
    <property type="entry name" value="ACT"/>
    <property type="match status" value="1"/>
</dbReference>
<dbReference type="InterPro" id="IPR016867">
    <property type="entry name" value="GcvR"/>
</dbReference>
<name>A0ABV7WV00_9GAMM</name>
<dbReference type="CDD" id="cd04869">
    <property type="entry name" value="ACT_GcvR_2"/>
    <property type="match status" value="1"/>
</dbReference>
<dbReference type="InterPro" id="IPR045865">
    <property type="entry name" value="ACT-like_dom_sf"/>
</dbReference>
<dbReference type="SUPFAM" id="SSF55021">
    <property type="entry name" value="ACT-like"/>
    <property type="match status" value="2"/>
</dbReference>
<keyword evidence="1" id="KW-0804">Transcription</keyword>
<dbReference type="PIRSF" id="PIRSF028103">
    <property type="entry name" value="GcvR"/>
    <property type="match status" value="1"/>
</dbReference>
<dbReference type="Gene3D" id="3.30.70.260">
    <property type="match status" value="2"/>
</dbReference>
<keyword evidence="1" id="KW-0678">Repressor</keyword>
<gene>
    <name evidence="3" type="ORF">ACFOND_10835</name>
</gene>
<protein>
    <recommendedName>
        <fullName evidence="1">Glycine cleavage system transcriptional repressor</fullName>
    </recommendedName>
</protein>
<keyword evidence="4" id="KW-1185">Reference proteome</keyword>
<evidence type="ECO:0000256" key="1">
    <source>
        <dbReference type="PIRNR" id="PIRNR028103"/>
    </source>
</evidence>
<comment type="caution">
    <text evidence="3">The sequence shown here is derived from an EMBL/GenBank/DDBJ whole genome shotgun (WGS) entry which is preliminary data.</text>
</comment>
<dbReference type="Pfam" id="PF13740">
    <property type="entry name" value="ACT_6"/>
    <property type="match status" value="1"/>
</dbReference>
<sequence length="165" mass="17780">MEFILTIMANDRTGIAERLAREIAAHQGNWLESRLATMAGKFAGIVRVEVPEANFEALSLALQNLKEDGLNVSIEMGETGEGHNTGHVIEVVGNDRPGIVREVTDALAGQHANVIDLQTKIAPASMSGGVIFKAMIEFALTDEQSLDNVIQALENLSPDLMVDTK</sequence>
<evidence type="ECO:0000313" key="4">
    <source>
        <dbReference type="Proteomes" id="UP001595710"/>
    </source>
</evidence>
<reference evidence="4" key="1">
    <citation type="journal article" date="2019" name="Int. J. Syst. Evol. Microbiol.">
        <title>The Global Catalogue of Microorganisms (GCM) 10K type strain sequencing project: providing services to taxonomists for standard genome sequencing and annotation.</title>
        <authorList>
            <consortium name="The Broad Institute Genomics Platform"/>
            <consortium name="The Broad Institute Genome Sequencing Center for Infectious Disease"/>
            <person name="Wu L."/>
            <person name="Ma J."/>
        </authorList>
    </citation>
    <scope>NUCLEOTIDE SEQUENCE [LARGE SCALE GENOMIC DNA]</scope>
    <source>
        <strain evidence="4">CECT 8288</strain>
    </source>
</reference>
<dbReference type="InterPro" id="IPR050990">
    <property type="entry name" value="UPF0237/GcvR_regulator"/>
</dbReference>
<proteinExistence type="predicted"/>
<dbReference type="RefSeq" id="WP_377363027.1">
    <property type="nucleotide sequence ID" value="NZ_JBHRYN010000012.1"/>
</dbReference>
<dbReference type="InterPro" id="IPR002912">
    <property type="entry name" value="ACT_dom"/>
</dbReference>
<dbReference type="PANTHER" id="PTHR34875">
    <property type="entry name" value="UPF0237 PROTEIN MJ1558"/>
    <property type="match status" value="1"/>
</dbReference>